<feature type="transmembrane region" description="Helical" evidence="2">
    <location>
        <begin position="803"/>
        <end position="827"/>
    </location>
</feature>
<evidence type="ECO:0000313" key="4">
    <source>
        <dbReference type="Proteomes" id="UP000664781"/>
    </source>
</evidence>
<dbReference type="EMBL" id="JAFMOF010000001">
    <property type="protein sequence ID" value="MBO0652983.1"/>
    <property type="molecule type" value="Genomic_DNA"/>
</dbReference>
<keyword evidence="2" id="KW-1133">Transmembrane helix</keyword>
<evidence type="ECO:0000256" key="1">
    <source>
        <dbReference type="SAM" id="MobiDB-lite"/>
    </source>
</evidence>
<evidence type="ECO:0000313" key="3">
    <source>
        <dbReference type="EMBL" id="MBO0652983.1"/>
    </source>
</evidence>
<keyword evidence="2" id="KW-0472">Membrane</keyword>
<feature type="region of interest" description="Disordered" evidence="1">
    <location>
        <begin position="720"/>
        <end position="760"/>
    </location>
</feature>
<keyword evidence="2" id="KW-0812">Transmembrane</keyword>
<feature type="compositionally biased region" description="Pro residues" evidence="1">
    <location>
        <begin position="723"/>
        <end position="753"/>
    </location>
</feature>
<proteinExistence type="predicted"/>
<gene>
    <name evidence="3" type="ORF">J1792_09315</name>
</gene>
<dbReference type="AlphaFoldDB" id="A0A939FLZ9"/>
<comment type="caution">
    <text evidence="3">The sequence shown here is derived from an EMBL/GenBank/DDBJ whole genome shotgun (WGS) entry which is preliminary data.</text>
</comment>
<sequence>MPPLTVEARLRARVAGGRKLDLEPRGHVTWADMRAWGYERTIAASALRKIILDGETVYPRGVHLRGARVLGPLDLESAELKRHVVLEDCAFDAPVALDRATALRIRFEHCDMAGFTAEKLRATSLELTSSRFLPPPQGGRRGVRLSGARFADQLSVSEAELRDVDEGGVALVADGVRVDGHLSLECVRASGAVWLSGAEIKGDLECSGAGFLGCDKYRSALMADDVRVGGRLVLREARSAIGSVRLMQASIAGELDGVAARFLGADADRDALVAPGIRVDGYVSLRGMKAGGALILSGAEIKGQVNLSFVDSLRANTDGCAVEADGLTVRGGMFLREFTARGAVRLLGSDIALQLDFSRARFTGTNGDGEVVIADGMKVGGKALFRYLRAGGAVRLGGTDIKGGVSFGRAVIAPATPHGEALNADRAVMRGDLSLHSLIAEGPVSLRSATVAGRLDCSYAQLTGVDRHHNALIADGIQVGGHLCLGDRNETTGHIKPLRVRGTVRLVGARINGALRIVTLEMAARHTALDATGARITDELHWLPVSQVRGKVILERASAHRVEDNWDDVCRPRAWWPGEGGLQMAGFTYDGFGGRNRAEYEQRLSWIRCGHIERTKSSPGVFAAQPYEQLARVYKQMGQDTEARQISVARRRDKRKHGKLLRPRRLGSWILDRTIAYGFKTGRMGFLLVAIWAVVFGASCWAQQQDDLVMPIRSVASAKAAPAPLPSPPPPPPTMTRPPMIQPPLIQPAPAQPTPTADHPQKGYPAFAPAAYAVDVAIPVLNLHQAEYWGPNTAAPHGREFAYLTYFCTVAGWLTATMAVVGLTGLARRD</sequence>
<dbReference type="RefSeq" id="WP_143587873.1">
    <property type="nucleotide sequence ID" value="NZ_JAFMOF010000001.1"/>
</dbReference>
<accession>A0A939FLZ9</accession>
<protein>
    <recommendedName>
        <fullName evidence="5">Oxidoreductase</fullName>
    </recommendedName>
</protein>
<reference evidence="3" key="1">
    <citation type="submission" date="2021-03" db="EMBL/GenBank/DDBJ databases">
        <title>Streptomyces strains.</title>
        <authorList>
            <person name="Lund M.B."/>
            <person name="Toerring T."/>
        </authorList>
    </citation>
    <scope>NUCLEOTIDE SEQUENCE</scope>
    <source>
        <strain evidence="3">JCM 4242</strain>
    </source>
</reference>
<evidence type="ECO:0008006" key="5">
    <source>
        <dbReference type="Google" id="ProtNLM"/>
    </source>
</evidence>
<dbReference type="Proteomes" id="UP000664781">
    <property type="component" value="Unassembled WGS sequence"/>
</dbReference>
<keyword evidence="4" id="KW-1185">Reference proteome</keyword>
<name>A0A939FLZ9_9ACTN</name>
<evidence type="ECO:0000256" key="2">
    <source>
        <dbReference type="SAM" id="Phobius"/>
    </source>
</evidence>
<organism evidence="3 4">
    <name type="scientific">Streptomyces triculaminicus</name>
    <dbReference type="NCBI Taxonomy" id="2816232"/>
    <lineage>
        <taxon>Bacteria</taxon>
        <taxon>Bacillati</taxon>
        <taxon>Actinomycetota</taxon>
        <taxon>Actinomycetes</taxon>
        <taxon>Kitasatosporales</taxon>
        <taxon>Streptomycetaceae</taxon>
        <taxon>Streptomyces</taxon>
    </lineage>
</organism>